<dbReference type="Pfam" id="PF00015">
    <property type="entry name" value="MCPsignal"/>
    <property type="match status" value="1"/>
</dbReference>
<evidence type="ECO:0000256" key="5">
    <source>
        <dbReference type="ARBA" id="ARBA00023136"/>
    </source>
</evidence>
<dbReference type="FunFam" id="1.10.287.950:FF:000001">
    <property type="entry name" value="Methyl-accepting chemotaxis sensory transducer"/>
    <property type="match status" value="1"/>
</dbReference>
<dbReference type="InterPro" id="IPR004090">
    <property type="entry name" value="Chemotax_Me-accpt_rcpt"/>
</dbReference>
<feature type="domain" description="HAMP" evidence="11">
    <location>
        <begin position="227"/>
        <end position="281"/>
    </location>
</feature>
<accession>A0A4U1BL07</accession>
<dbReference type="CDD" id="cd06225">
    <property type="entry name" value="HAMP"/>
    <property type="match status" value="1"/>
</dbReference>
<dbReference type="PRINTS" id="PR00260">
    <property type="entry name" value="CHEMTRNSDUCR"/>
</dbReference>
<reference evidence="12 13" key="1">
    <citation type="submission" date="2019-04" db="EMBL/GenBank/DDBJ databases">
        <authorList>
            <person name="Hwang J.C."/>
        </authorList>
    </citation>
    <scope>NUCLEOTIDE SEQUENCE [LARGE SCALE GENOMIC DNA]</scope>
    <source>
        <strain evidence="12 13">IMCC35001</strain>
    </source>
</reference>
<dbReference type="PANTHER" id="PTHR32089">
    <property type="entry name" value="METHYL-ACCEPTING CHEMOTAXIS PROTEIN MCPB"/>
    <property type="match status" value="1"/>
</dbReference>
<dbReference type="AlphaFoldDB" id="A0A4U1BL07"/>
<name>A0A4U1BL07_9GAMM</name>
<sequence>MNRFGLRGKMLFLAFVPLVLTLVVVFSGALYFKSQTLEQQVGTFTRDLRAQKMKQVRDAVTIALASVRNQVQAQPGKPPIQVVEETLGGVSFGDGGYFFVYNMEGTVQFHGLKPQTKGENQLHLKDPNGTAFIAELVKAANSGGGTASYFYQKPGSAGLVEKISYVLPLSEYGWFLGTGVYVDEIDAAVTDFKGNARIMADRESLTTGLLALTILVLALVAILYVSRRTVAPVNAMLLNLREIAQGEGDLTKRLEVKGQDEIALLAEAFNQFTSRLQQTIREVAEATEQVGMAVDNINDQTATISRQLATHNDETEQVVTAVTEMSTAAAQIAGNANQVADATQSAADDAGTAQTKLGHSVTSINALVGEVDLAARHIDRLNEQSTKIHSVLGVIGDIADQTNLLALNAAIEAARAGDQGRGFAVVADEVRGLASRTQTSTLEIKEMLDELHQSVSRAVETMGNSQQNCETTVSASSEITTSLNAVSGAVNEINDMTSQIATAATEQSSVTEEINRNMVAIRDIVGELVHASEQSSRVSEQLGLSGHRLRQLVGQFKI</sequence>
<dbReference type="GO" id="GO:0004888">
    <property type="term" value="F:transmembrane signaling receptor activity"/>
    <property type="evidence" value="ECO:0007669"/>
    <property type="project" value="InterPro"/>
</dbReference>
<keyword evidence="4 9" id="KW-1133">Transmembrane helix</keyword>
<evidence type="ECO:0000256" key="6">
    <source>
        <dbReference type="ARBA" id="ARBA00023224"/>
    </source>
</evidence>
<dbReference type="RefSeq" id="WP_136850799.1">
    <property type="nucleotide sequence ID" value="NZ_SWCI01000001.1"/>
</dbReference>
<proteinExistence type="inferred from homology"/>
<keyword evidence="2" id="KW-1003">Cell membrane</keyword>
<evidence type="ECO:0000259" key="10">
    <source>
        <dbReference type="PROSITE" id="PS50111"/>
    </source>
</evidence>
<feature type="transmembrane region" description="Helical" evidence="9">
    <location>
        <begin position="205"/>
        <end position="226"/>
    </location>
</feature>
<evidence type="ECO:0000256" key="9">
    <source>
        <dbReference type="SAM" id="Phobius"/>
    </source>
</evidence>
<dbReference type="Pfam" id="PF17200">
    <property type="entry name" value="sCache_2"/>
    <property type="match status" value="1"/>
</dbReference>
<comment type="subcellular location">
    <subcellularLocation>
        <location evidence="1">Cell membrane</location>
        <topology evidence="1">Multi-pass membrane protein</topology>
    </subcellularLocation>
</comment>
<evidence type="ECO:0000256" key="3">
    <source>
        <dbReference type="ARBA" id="ARBA00022692"/>
    </source>
</evidence>
<evidence type="ECO:0000256" key="7">
    <source>
        <dbReference type="ARBA" id="ARBA00029447"/>
    </source>
</evidence>
<keyword evidence="3 9" id="KW-0812">Transmembrane</keyword>
<dbReference type="PANTHER" id="PTHR32089:SF55">
    <property type="entry name" value="METHYL ACCEPTING SENSORY TRANSDUCER WITH CACHE_2 SMALL MOLECULE BINDING DOMAIN"/>
    <property type="match status" value="1"/>
</dbReference>
<organism evidence="12 13">
    <name type="scientific">Ferrimonas sediminicola</name>
    <dbReference type="NCBI Taxonomy" id="2569538"/>
    <lineage>
        <taxon>Bacteria</taxon>
        <taxon>Pseudomonadati</taxon>
        <taxon>Pseudomonadota</taxon>
        <taxon>Gammaproteobacteria</taxon>
        <taxon>Alteromonadales</taxon>
        <taxon>Ferrimonadaceae</taxon>
        <taxon>Ferrimonas</taxon>
    </lineage>
</organism>
<dbReference type="InterPro" id="IPR033480">
    <property type="entry name" value="sCache_2"/>
</dbReference>
<dbReference type="Proteomes" id="UP000305674">
    <property type="component" value="Unassembled WGS sequence"/>
</dbReference>
<comment type="caution">
    <text evidence="12">The sequence shown here is derived from an EMBL/GenBank/DDBJ whole genome shotgun (WGS) entry which is preliminary data.</text>
</comment>
<dbReference type="SMART" id="SM01049">
    <property type="entry name" value="Cache_2"/>
    <property type="match status" value="1"/>
</dbReference>
<dbReference type="EMBL" id="SWCI01000001">
    <property type="protein sequence ID" value="TKB51337.1"/>
    <property type="molecule type" value="Genomic_DNA"/>
</dbReference>
<dbReference type="Gene3D" id="1.10.287.950">
    <property type="entry name" value="Methyl-accepting chemotaxis protein"/>
    <property type="match status" value="1"/>
</dbReference>
<dbReference type="CDD" id="cd11386">
    <property type="entry name" value="MCP_signal"/>
    <property type="match status" value="1"/>
</dbReference>
<evidence type="ECO:0000313" key="12">
    <source>
        <dbReference type="EMBL" id="TKB51337.1"/>
    </source>
</evidence>
<dbReference type="GO" id="GO:0005886">
    <property type="term" value="C:plasma membrane"/>
    <property type="evidence" value="ECO:0007669"/>
    <property type="project" value="UniProtKB-SubCell"/>
</dbReference>
<keyword evidence="6 8" id="KW-0807">Transducer</keyword>
<gene>
    <name evidence="12" type="ORF">FCL40_01915</name>
</gene>
<dbReference type="InterPro" id="IPR004089">
    <property type="entry name" value="MCPsignal_dom"/>
</dbReference>
<evidence type="ECO:0000259" key="11">
    <source>
        <dbReference type="PROSITE" id="PS50885"/>
    </source>
</evidence>
<dbReference type="PROSITE" id="PS50885">
    <property type="entry name" value="HAMP"/>
    <property type="match status" value="1"/>
</dbReference>
<dbReference type="PROSITE" id="PS50111">
    <property type="entry name" value="CHEMOTAXIS_TRANSDUC_2"/>
    <property type="match status" value="1"/>
</dbReference>
<evidence type="ECO:0000256" key="4">
    <source>
        <dbReference type="ARBA" id="ARBA00022989"/>
    </source>
</evidence>
<comment type="similarity">
    <text evidence="7">Belongs to the methyl-accepting chemotaxis (MCP) protein family.</text>
</comment>
<dbReference type="Pfam" id="PF00672">
    <property type="entry name" value="HAMP"/>
    <property type="match status" value="1"/>
</dbReference>
<dbReference type="InterPro" id="IPR003660">
    <property type="entry name" value="HAMP_dom"/>
</dbReference>
<feature type="domain" description="Methyl-accepting transducer" evidence="10">
    <location>
        <begin position="286"/>
        <end position="522"/>
    </location>
</feature>
<keyword evidence="13" id="KW-1185">Reference proteome</keyword>
<dbReference type="SUPFAM" id="SSF58104">
    <property type="entry name" value="Methyl-accepting chemotaxis protein (MCP) signaling domain"/>
    <property type="match status" value="1"/>
</dbReference>
<dbReference type="GO" id="GO:0007165">
    <property type="term" value="P:signal transduction"/>
    <property type="evidence" value="ECO:0007669"/>
    <property type="project" value="UniProtKB-KW"/>
</dbReference>
<evidence type="ECO:0000256" key="1">
    <source>
        <dbReference type="ARBA" id="ARBA00004651"/>
    </source>
</evidence>
<evidence type="ECO:0000256" key="2">
    <source>
        <dbReference type="ARBA" id="ARBA00022475"/>
    </source>
</evidence>
<dbReference type="SMART" id="SM00283">
    <property type="entry name" value="MA"/>
    <property type="match status" value="1"/>
</dbReference>
<dbReference type="SMART" id="SM00304">
    <property type="entry name" value="HAMP"/>
    <property type="match status" value="1"/>
</dbReference>
<keyword evidence="5 9" id="KW-0472">Membrane</keyword>
<dbReference type="Gene3D" id="3.30.450.20">
    <property type="entry name" value="PAS domain"/>
    <property type="match status" value="1"/>
</dbReference>
<protein>
    <submittedName>
        <fullName evidence="12">Methyl-accepting chemotaxis protein</fullName>
    </submittedName>
</protein>
<dbReference type="OrthoDB" id="2489132at2"/>
<dbReference type="GO" id="GO:0006935">
    <property type="term" value="P:chemotaxis"/>
    <property type="evidence" value="ECO:0007669"/>
    <property type="project" value="InterPro"/>
</dbReference>
<evidence type="ECO:0000256" key="8">
    <source>
        <dbReference type="PROSITE-ProRule" id="PRU00284"/>
    </source>
</evidence>
<evidence type="ECO:0000313" key="13">
    <source>
        <dbReference type="Proteomes" id="UP000305674"/>
    </source>
</evidence>